<protein>
    <recommendedName>
        <fullName evidence="6">POX domain-containing protein</fullName>
    </recommendedName>
</protein>
<dbReference type="AlphaFoldDB" id="A0AAV2DIK6"/>
<evidence type="ECO:0000256" key="1">
    <source>
        <dbReference type="ARBA" id="ARBA00023125"/>
    </source>
</evidence>
<dbReference type="GO" id="GO:0003677">
    <property type="term" value="F:DNA binding"/>
    <property type="evidence" value="ECO:0007669"/>
    <property type="project" value="UniProtKB-KW"/>
</dbReference>
<keyword evidence="8" id="KW-1185">Reference proteome</keyword>
<dbReference type="Proteomes" id="UP001497516">
    <property type="component" value="Chromosome 3"/>
</dbReference>
<evidence type="ECO:0000256" key="4">
    <source>
        <dbReference type="ARBA" id="ARBA00023242"/>
    </source>
</evidence>
<feature type="compositionally biased region" description="Basic residues" evidence="5">
    <location>
        <begin position="1"/>
        <end position="12"/>
    </location>
</feature>
<keyword evidence="4" id="KW-0539">Nucleus</keyword>
<sequence length="153" mass="17199">MSFHCKSRKPFRRGTPPPRCFRQSTSPAKSQLRLAKSDASSAPYYHQMQALVTSLDMVAGNGVAKSYTALALQTISRRFRSLRDAIGSQLDAIRRKLGEPEAASRCIQRLRYVEQQLRQQRALQQLGVMRRAWRPQKGLPENSVTVLSIVSAA</sequence>
<keyword evidence="1" id="KW-0238">DNA-binding</keyword>
<organism evidence="7 8">
    <name type="scientific">Linum trigynum</name>
    <dbReference type="NCBI Taxonomy" id="586398"/>
    <lineage>
        <taxon>Eukaryota</taxon>
        <taxon>Viridiplantae</taxon>
        <taxon>Streptophyta</taxon>
        <taxon>Embryophyta</taxon>
        <taxon>Tracheophyta</taxon>
        <taxon>Spermatophyta</taxon>
        <taxon>Magnoliopsida</taxon>
        <taxon>eudicotyledons</taxon>
        <taxon>Gunneridae</taxon>
        <taxon>Pentapetalae</taxon>
        <taxon>rosids</taxon>
        <taxon>fabids</taxon>
        <taxon>Malpighiales</taxon>
        <taxon>Linaceae</taxon>
        <taxon>Linum</taxon>
    </lineage>
</organism>
<gene>
    <name evidence="7" type="ORF">LTRI10_LOCUS15631</name>
</gene>
<accession>A0AAV2DIK6</accession>
<dbReference type="PANTHER" id="PTHR11850">
    <property type="entry name" value="HOMEOBOX PROTEIN TRANSCRIPTION FACTORS"/>
    <property type="match status" value="1"/>
</dbReference>
<name>A0AAV2DIK6_9ROSI</name>
<evidence type="ECO:0000313" key="7">
    <source>
        <dbReference type="EMBL" id="CAL1373713.1"/>
    </source>
</evidence>
<proteinExistence type="predicted"/>
<evidence type="ECO:0000256" key="3">
    <source>
        <dbReference type="ARBA" id="ARBA00023163"/>
    </source>
</evidence>
<evidence type="ECO:0000313" key="8">
    <source>
        <dbReference type="Proteomes" id="UP001497516"/>
    </source>
</evidence>
<reference evidence="7 8" key="1">
    <citation type="submission" date="2024-04" db="EMBL/GenBank/DDBJ databases">
        <authorList>
            <person name="Fracassetti M."/>
        </authorList>
    </citation>
    <scope>NUCLEOTIDE SEQUENCE [LARGE SCALE GENOMIC DNA]</scope>
</reference>
<dbReference type="InterPro" id="IPR050224">
    <property type="entry name" value="TALE_homeobox"/>
</dbReference>
<keyword evidence="3" id="KW-0804">Transcription</keyword>
<dbReference type="Pfam" id="PF07526">
    <property type="entry name" value="POX"/>
    <property type="match status" value="1"/>
</dbReference>
<evidence type="ECO:0000256" key="5">
    <source>
        <dbReference type="SAM" id="MobiDB-lite"/>
    </source>
</evidence>
<feature type="domain" description="POX" evidence="6">
    <location>
        <begin position="1"/>
        <end position="88"/>
    </location>
</feature>
<evidence type="ECO:0000256" key="2">
    <source>
        <dbReference type="ARBA" id="ARBA00023155"/>
    </source>
</evidence>
<dbReference type="EMBL" id="OZ034816">
    <property type="protein sequence ID" value="CAL1373713.1"/>
    <property type="molecule type" value="Genomic_DNA"/>
</dbReference>
<dbReference type="InterPro" id="IPR006563">
    <property type="entry name" value="POX_dom"/>
</dbReference>
<keyword evidence="2" id="KW-0371">Homeobox</keyword>
<feature type="region of interest" description="Disordered" evidence="5">
    <location>
        <begin position="1"/>
        <end position="28"/>
    </location>
</feature>
<dbReference type="SMART" id="SM00574">
    <property type="entry name" value="POX"/>
    <property type="match status" value="1"/>
</dbReference>
<evidence type="ECO:0000259" key="6">
    <source>
        <dbReference type="SMART" id="SM00574"/>
    </source>
</evidence>